<dbReference type="PANTHER" id="PTHR42865">
    <property type="entry name" value="PROTON/GLUTAMATE-ASPARTATE SYMPORTER"/>
    <property type="match status" value="1"/>
</dbReference>
<protein>
    <submittedName>
        <fullName evidence="9">Cation:dicarboxylase symporter family transporter</fullName>
    </submittedName>
</protein>
<dbReference type="GO" id="GO:0005886">
    <property type="term" value="C:plasma membrane"/>
    <property type="evidence" value="ECO:0007669"/>
    <property type="project" value="UniProtKB-SubCell"/>
</dbReference>
<feature type="transmembrane region" description="Helical" evidence="8">
    <location>
        <begin position="82"/>
        <end position="104"/>
    </location>
</feature>
<evidence type="ECO:0000313" key="9">
    <source>
        <dbReference type="EMBL" id="MCP0887735.1"/>
    </source>
</evidence>
<keyword evidence="4 8" id="KW-0812">Transmembrane</keyword>
<evidence type="ECO:0000256" key="4">
    <source>
        <dbReference type="ARBA" id="ARBA00022692"/>
    </source>
</evidence>
<keyword evidence="5" id="KW-0769">Symport</keyword>
<name>A0A9X2FLU5_9LACO</name>
<dbReference type="EMBL" id="JAIULA010000024">
    <property type="protein sequence ID" value="MCP0887735.1"/>
    <property type="molecule type" value="Genomic_DNA"/>
</dbReference>
<evidence type="ECO:0000313" key="10">
    <source>
        <dbReference type="Proteomes" id="UP001139006"/>
    </source>
</evidence>
<feature type="transmembrane region" description="Helical" evidence="8">
    <location>
        <begin position="12"/>
        <end position="30"/>
    </location>
</feature>
<evidence type="ECO:0000256" key="2">
    <source>
        <dbReference type="ARBA" id="ARBA00022448"/>
    </source>
</evidence>
<evidence type="ECO:0000256" key="6">
    <source>
        <dbReference type="ARBA" id="ARBA00022989"/>
    </source>
</evidence>
<feature type="transmembrane region" description="Helical" evidence="8">
    <location>
        <begin position="193"/>
        <end position="218"/>
    </location>
</feature>
<dbReference type="GO" id="GO:0006835">
    <property type="term" value="P:dicarboxylic acid transport"/>
    <property type="evidence" value="ECO:0007669"/>
    <property type="project" value="TreeGrafter"/>
</dbReference>
<accession>A0A9X2FLU5</accession>
<dbReference type="Gene3D" id="1.10.3860.10">
    <property type="entry name" value="Sodium:dicarboxylate symporter"/>
    <property type="match status" value="1"/>
</dbReference>
<evidence type="ECO:0000256" key="8">
    <source>
        <dbReference type="SAM" id="Phobius"/>
    </source>
</evidence>
<dbReference type="Proteomes" id="UP001139006">
    <property type="component" value="Unassembled WGS sequence"/>
</dbReference>
<keyword evidence="3" id="KW-1003">Cell membrane</keyword>
<sequence length="425" mass="45645">MKKFRAWHLSLGWQILLGLIIGIALGALFYENQKFITISTNIGDSFINLISMVVLPIVMSSLIVGIANMGDLRKLGRIGVKTLIYFEVLSTIAFIIGMTVSNIAHLGSMVDLTQLNKTDISSYLKTAKTSHSDITSVLMSIIPTNIFEALNSGDMLPVVFFSALFGLGLASIGEKGQVVIDFLNAVSATMFKITGWVMHVAPLGVAGLIGATIAKLGLNSLKPLSLFIIMAYATMIFFILVILGLTSRLFGFRIIDQLIVVKDELILAFTTASSEVTLPRLIDKSTKLGVNQSIGSFVIPTGYTFNLDGSAIYQGLAAIFVAQAYHIHLSFSQQLTLLVVLMLTSKGMAGTPGASFVVLLASVGTVGIPTSGIALIAGIDRLVDMGRTVVNVIGNMTATLIIGKSENEFDQTVHDAYVEKMRKKL</sequence>
<dbReference type="GO" id="GO:0015293">
    <property type="term" value="F:symporter activity"/>
    <property type="evidence" value="ECO:0007669"/>
    <property type="project" value="UniProtKB-KW"/>
</dbReference>
<evidence type="ECO:0000256" key="5">
    <source>
        <dbReference type="ARBA" id="ARBA00022847"/>
    </source>
</evidence>
<feature type="transmembrane region" description="Helical" evidence="8">
    <location>
        <begin position="224"/>
        <end position="245"/>
    </location>
</feature>
<evidence type="ECO:0000256" key="3">
    <source>
        <dbReference type="ARBA" id="ARBA00022475"/>
    </source>
</evidence>
<dbReference type="Pfam" id="PF00375">
    <property type="entry name" value="SDF"/>
    <property type="match status" value="1"/>
</dbReference>
<keyword evidence="2" id="KW-0813">Transport</keyword>
<feature type="transmembrane region" description="Helical" evidence="8">
    <location>
        <begin position="155"/>
        <end position="172"/>
    </location>
</feature>
<reference evidence="9 10" key="1">
    <citation type="journal article" date="2023" name="Int. J. Syst. Evol. Microbiol.">
        <title>Ligilactobacillus ubinensis sp. nov., a novel species isolated from the wild ferment of a durian fruit (Durio zibethinus).</title>
        <authorList>
            <person name="Heng Y.C."/>
            <person name="Menon N."/>
            <person name="Chen B."/>
            <person name="Loo B.Z.L."/>
            <person name="Wong G.W.J."/>
            <person name="Lim A.C.H."/>
            <person name="Silvaraju S."/>
            <person name="Kittelmann S."/>
        </authorList>
    </citation>
    <scope>NUCLEOTIDE SEQUENCE [LARGE SCALE GENOMIC DNA]</scope>
    <source>
        <strain evidence="9 10">WILCCON 0076</strain>
    </source>
</reference>
<dbReference type="PANTHER" id="PTHR42865:SF7">
    <property type="entry name" value="PROTON_GLUTAMATE-ASPARTATE SYMPORTER"/>
    <property type="match status" value="1"/>
</dbReference>
<dbReference type="InterPro" id="IPR036458">
    <property type="entry name" value="Na:dicarbo_symporter_sf"/>
</dbReference>
<proteinExistence type="predicted"/>
<dbReference type="RefSeq" id="WP_253361898.1">
    <property type="nucleotide sequence ID" value="NZ_JAIULA010000024.1"/>
</dbReference>
<evidence type="ECO:0000256" key="1">
    <source>
        <dbReference type="ARBA" id="ARBA00004651"/>
    </source>
</evidence>
<comment type="caution">
    <text evidence="9">The sequence shown here is derived from an EMBL/GenBank/DDBJ whole genome shotgun (WGS) entry which is preliminary data.</text>
</comment>
<comment type="subcellular location">
    <subcellularLocation>
        <location evidence="1">Cell membrane</location>
        <topology evidence="1">Multi-pass membrane protein</topology>
    </subcellularLocation>
</comment>
<feature type="transmembrane region" description="Helical" evidence="8">
    <location>
        <begin position="356"/>
        <end position="377"/>
    </location>
</feature>
<gene>
    <name evidence="9" type="ORF">LB941_10365</name>
</gene>
<keyword evidence="6 8" id="KW-1133">Transmembrane helix</keyword>
<feature type="transmembrane region" description="Helical" evidence="8">
    <location>
        <begin position="50"/>
        <end position="70"/>
    </location>
</feature>
<evidence type="ECO:0000256" key="7">
    <source>
        <dbReference type="ARBA" id="ARBA00023136"/>
    </source>
</evidence>
<dbReference type="AlphaFoldDB" id="A0A9X2FLU5"/>
<dbReference type="PROSITE" id="PS00714">
    <property type="entry name" value="NA_DICARBOXYL_SYMP_2"/>
    <property type="match status" value="1"/>
</dbReference>
<keyword evidence="7 8" id="KW-0472">Membrane</keyword>
<dbReference type="SUPFAM" id="SSF118215">
    <property type="entry name" value="Proton glutamate symport protein"/>
    <property type="match status" value="1"/>
</dbReference>
<dbReference type="PRINTS" id="PR00173">
    <property type="entry name" value="EDTRNSPORT"/>
</dbReference>
<keyword evidence="10" id="KW-1185">Reference proteome</keyword>
<dbReference type="FunFam" id="1.10.3860.10:FF:000001">
    <property type="entry name" value="C4-dicarboxylate transport protein"/>
    <property type="match status" value="1"/>
</dbReference>
<organism evidence="9 10">
    <name type="scientific">Ligilactobacillus ubinensis</name>
    <dbReference type="NCBI Taxonomy" id="2876789"/>
    <lineage>
        <taxon>Bacteria</taxon>
        <taxon>Bacillati</taxon>
        <taxon>Bacillota</taxon>
        <taxon>Bacilli</taxon>
        <taxon>Lactobacillales</taxon>
        <taxon>Lactobacillaceae</taxon>
        <taxon>Ligilactobacillus</taxon>
    </lineage>
</organism>
<dbReference type="InterPro" id="IPR018107">
    <property type="entry name" value="Na-dicarboxylate_symporter_CS"/>
</dbReference>
<dbReference type="InterPro" id="IPR001991">
    <property type="entry name" value="Na-dicarboxylate_symporter"/>
</dbReference>